<dbReference type="EMBL" id="FWFL01000005">
    <property type="protein sequence ID" value="SLN42469.1"/>
    <property type="molecule type" value="Genomic_DNA"/>
</dbReference>
<sequence length="88" mass="10049">MTQSSAFLGFSFDTRTPLKYPDIDKQFIRLSLDLCAKLASVNASREICRNPSIAMLFYHGEIVMKILSKRQVTELVLYSPQHIARLDV</sequence>
<evidence type="ECO:0000313" key="2">
    <source>
        <dbReference type="Proteomes" id="UP000193827"/>
    </source>
</evidence>
<keyword evidence="2" id="KW-1185">Reference proteome</keyword>
<accession>A0A1Y5SJT9</accession>
<dbReference type="AlphaFoldDB" id="A0A1Y5SJT9"/>
<organism evidence="1 2">
    <name type="scientific">Roseovarius litorisediminis</name>
    <dbReference type="NCBI Taxonomy" id="1312363"/>
    <lineage>
        <taxon>Bacteria</taxon>
        <taxon>Pseudomonadati</taxon>
        <taxon>Pseudomonadota</taxon>
        <taxon>Alphaproteobacteria</taxon>
        <taxon>Rhodobacterales</taxon>
        <taxon>Roseobacteraceae</taxon>
        <taxon>Roseovarius</taxon>
    </lineage>
</organism>
<reference evidence="1 2" key="1">
    <citation type="submission" date="2017-03" db="EMBL/GenBank/DDBJ databases">
        <authorList>
            <person name="Afonso C.L."/>
            <person name="Miller P.J."/>
            <person name="Scott M.A."/>
            <person name="Spackman E."/>
            <person name="Goraichik I."/>
            <person name="Dimitrov K.M."/>
            <person name="Suarez D.L."/>
            <person name="Swayne D.E."/>
        </authorList>
    </citation>
    <scope>NUCLEOTIDE SEQUENCE [LARGE SCALE GENOMIC DNA]</scope>
    <source>
        <strain evidence="1 2">CECT 8287</strain>
    </source>
</reference>
<protein>
    <submittedName>
        <fullName evidence="1">Uncharacterized protein</fullName>
    </submittedName>
</protein>
<evidence type="ECO:0000313" key="1">
    <source>
        <dbReference type="EMBL" id="SLN42469.1"/>
    </source>
</evidence>
<gene>
    <name evidence="1" type="ORF">PEL8287_02104</name>
</gene>
<name>A0A1Y5SJT9_9RHOB</name>
<proteinExistence type="predicted"/>
<dbReference type="Proteomes" id="UP000193827">
    <property type="component" value="Unassembled WGS sequence"/>
</dbReference>